<organism evidence="2 3">
    <name type="scientific">Ascosphaera apis ARSEF 7405</name>
    <dbReference type="NCBI Taxonomy" id="392613"/>
    <lineage>
        <taxon>Eukaryota</taxon>
        <taxon>Fungi</taxon>
        <taxon>Dikarya</taxon>
        <taxon>Ascomycota</taxon>
        <taxon>Pezizomycotina</taxon>
        <taxon>Eurotiomycetes</taxon>
        <taxon>Eurotiomycetidae</taxon>
        <taxon>Onygenales</taxon>
        <taxon>Ascosphaeraceae</taxon>
        <taxon>Ascosphaera</taxon>
    </lineage>
</organism>
<evidence type="ECO:0000313" key="3">
    <source>
        <dbReference type="Proteomes" id="UP000242877"/>
    </source>
</evidence>
<dbReference type="Proteomes" id="UP000242877">
    <property type="component" value="Unassembled WGS sequence"/>
</dbReference>
<dbReference type="EMBL" id="AZGZ01000018">
    <property type="protein sequence ID" value="KZZ90119.1"/>
    <property type="molecule type" value="Genomic_DNA"/>
</dbReference>
<evidence type="ECO:0000256" key="1">
    <source>
        <dbReference type="SAM" id="MobiDB-lite"/>
    </source>
</evidence>
<dbReference type="OrthoDB" id="5599902at2759"/>
<gene>
    <name evidence="2" type="ORF">AAP_04069</name>
</gene>
<keyword evidence="3" id="KW-1185">Reference proteome</keyword>
<dbReference type="AlphaFoldDB" id="A0A167XIC3"/>
<dbReference type="VEuPathDB" id="FungiDB:AAP_04069"/>
<protein>
    <submittedName>
        <fullName evidence="2">Uncharacterized protein</fullName>
    </submittedName>
</protein>
<name>A0A167XIC3_9EURO</name>
<comment type="caution">
    <text evidence="2">The sequence shown here is derived from an EMBL/GenBank/DDBJ whole genome shotgun (WGS) entry which is preliminary data.</text>
</comment>
<proteinExistence type="predicted"/>
<evidence type="ECO:0000313" key="2">
    <source>
        <dbReference type="EMBL" id="KZZ90119.1"/>
    </source>
</evidence>
<sequence>MNDTLGLFNEHSQTMSIHGSPLSPPELVYSDTESKGQSRSPYQKSLCDDEFPCSTPGGPIDRQIAHIAGHSSDPSMVTSGDYHNEIAFWSLSPSTEEPAVVQSALPPPLPEGSRYPKFAVIHDMRFGKKIRLNTDLDKVNLKDIPAAHCREYIVFPRSWRPVNEPLVSNKAPAWLEEEIDDDNACDDGRCDKLRVELSRDCENLTGQSSSRVAQKRPYDMFLDSLSEGMLNGYAGTTNSNGSIDQHNIGRPLGGVVDVERTTVTVKTQHDKSIAFNIPRRTVQMRRREELLNELSTRFFWHHSKPLGNRRILVQKILTTYCARIWETMIKAAIDAEAVAPHFETRLGRRIFQETKGILRDLKHRNRKQQKQH</sequence>
<reference evidence="2 3" key="1">
    <citation type="journal article" date="2016" name="Genome Biol. Evol.">
        <title>Divergent and convergent evolution of fungal pathogenicity.</title>
        <authorList>
            <person name="Shang Y."/>
            <person name="Xiao G."/>
            <person name="Zheng P."/>
            <person name="Cen K."/>
            <person name="Zhan S."/>
            <person name="Wang C."/>
        </authorList>
    </citation>
    <scope>NUCLEOTIDE SEQUENCE [LARGE SCALE GENOMIC DNA]</scope>
    <source>
        <strain evidence="2 3">ARSEF 7405</strain>
    </source>
</reference>
<accession>A0A167XIC3</accession>
<feature type="region of interest" description="Disordered" evidence="1">
    <location>
        <begin position="13"/>
        <end position="47"/>
    </location>
</feature>